<sequence>MENKLKKLEQLFEMQEGTLRPDTLLKDLEEWDSITRLSFVVMMEDDYGKKVTRTEVMNYKTVSDILDGMV</sequence>
<dbReference type="AlphaFoldDB" id="K1V8N1"/>
<feature type="domain" description="Carrier" evidence="1">
    <location>
        <begin position="12"/>
        <end position="66"/>
    </location>
</feature>
<reference evidence="2" key="1">
    <citation type="journal article" date="2013" name="Environ. Microbiol.">
        <title>Microbiota from the distal guts of lean and obese adolescents exhibit partial functional redundancy besides clear differences in community structure.</title>
        <authorList>
            <person name="Ferrer M."/>
            <person name="Ruiz A."/>
            <person name="Lanza F."/>
            <person name="Haange S.B."/>
            <person name="Oberbach A."/>
            <person name="Till H."/>
            <person name="Bargiela R."/>
            <person name="Campoy C."/>
            <person name="Segura M.T."/>
            <person name="Richter M."/>
            <person name="von Bergen M."/>
            <person name="Seifert J."/>
            <person name="Suarez A."/>
        </authorList>
    </citation>
    <scope>NUCLEOTIDE SEQUENCE</scope>
</reference>
<organism evidence="2">
    <name type="scientific">human gut metagenome</name>
    <dbReference type="NCBI Taxonomy" id="408170"/>
    <lineage>
        <taxon>unclassified sequences</taxon>
        <taxon>metagenomes</taxon>
        <taxon>organismal metagenomes</taxon>
    </lineage>
</organism>
<comment type="caution">
    <text evidence="2">The sequence shown here is derived from an EMBL/GenBank/DDBJ whole genome shotgun (WGS) entry which is preliminary data.</text>
</comment>
<dbReference type="Pfam" id="PF00550">
    <property type="entry name" value="PP-binding"/>
    <property type="match status" value="1"/>
</dbReference>
<accession>K1V8N1</accession>
<proteinExistence type="predicted"/>
<evidence type="ECO:0000313" key="2">
    <source>
        <dbReference type="EMBL" id="EKC80331.1"/>
    </source>
</evidence>
<dbReference type="EMBL" id="AJWY01001038">
    <property type="protein sequence ID" value="EKC80331.1"/>
    <property type="molecule type" value="Genomic_DNA"/>
</dbReference>
<name>K1V8N1_9ZZZZ</name>
<dbReference type="InterPro" id="IPR009081">
    <property type="entry name" value="PP-bd_ACP"/>
</dbReference>
<dbReference type="SUPFAM" id="SSF47336">
    <property type="entry name" value="ACP-like"/>
    <property type="match status" value="1"/>
</dbReference>
<evidence type="ECO:0000259" key="1">
    <source>
        <dbReference type="Pfam" id="PF00550"/>
    </source>
</evidence>
<dbReference type="Gene3D" id="1.10.1200.10">
    <property type="entry name" value="ACP-like"/>
    <property type="match status" value="1"/>
</dbReference>
<gene>
    <name evidence="2" type="ORF">LEA_01495</name>
</gene>
<dbReference type="InterPro" id="IPR036736">
    <property type="entry name" value="ACP-like_sf"/>
</dbReference>
<protein>
    <recommendedName>
        <fullName evidence="1">Carrier domain-containing protein</fullName>
    </recommendedName>
</protein>